<dbReference type="AlphaFoldDB" id="A0A1D7QIV0"/>
<dbReference type="PROSITE" id="PS51257">
    <property type="entry name" value="PROKAR_LIPOPROTEIN"/>
    <property type="match status" value="1"/>
</dbReference>
<dbReference type="InterPro" id="IPR050546">
    <property type="entry name" value="Glycosyl_Hydrlase_16"/>
</dbReference>
<evidence type="ECO:0000313" key="5">
    <source>
        <dbReference type="Proteomes" id="UP000094313"/>
    </source>
</evidence>
<sequence length="398" mass="43884">MKKVNLMICLLAVSQILSACKKDLKSAAATNDQLTAPRALTYQQVWSDEFDGNAVNTNNWSFETGGGGWGNNEKQFYQAENATVSGGNLIITARKQSVGGLPYTSARLISRGKREFKYGRFEARIKLPQGQGQWPAFWMLGANIGTNPWPKCGEIDIMENTNTSNAVLGTMHWFNTAYTYYGGNTNTTPTDFHVYRVDWTPSSITWFVDNVQFHVANIQNNINGTEEFHDPFFLLLNLAIGGNLPGQNIDESRLPANMYVDYVKVYQLTEGSSNAPIGQTISLKGINNLFVSGLNGTAPMLCDRATSQDWEKFTIVDAGGGKVALRSMNKYVSSENGAAPITCNRTTIGDWEKFDWIVNADGKISLRGNNGRYISSENGTTAMTCNRTTISGWEAFSL</sequence>
<feature type="signal peptide" evidence="2">
    <location>
        <begin position="1"/>
        <end position="19"/>
    </location>
</feature>
<dbReference type="InterPro" id="IPR013320">
    <property type="entry name" value="ConA-like_dom_sf"/>
</dbReference>
<dbReference type="PANTHER" id="PTHR10963:SF55">
    <property type="entry name" value="GLYCOSIDE HYDROLASE FAMILY 16 PROTEIN"/>
    <property type="match status" value="1"/>
</dbReference>
<dbReference type="Proteomes" id="UP000094313">
    <property type="component" value="Chromosome"/>
</dbReference>
<dbReference type="KEGG" id="psty:BFS30_16320"/>
<evidence type="ECO:0000256" key="2">
    <source>
        <dbReference type="SAM" id="SignalP"/>
    </source>
</evidence>
<dbReference type="Pfam" id="PF00722">
    <property type="entry name" value="Glyco_hydro_16"/>
    <property type="match status" value="1"/>
</dbReference>
<keyword evidence="2" id="KW-0732">Signal</keyword>
<dbReference type="CDD" id="cd23342">
    <property type="entry name" value="beta-trefoil_FSCN_ZgPorA-like"/>
    <property type="match status" value="1"/>
</dbReference>
<feature type="domain" description="GH16" evidence="3">
    <location>
        <begin position="29"/>
        <end position="271"/>
    </location>
</feature>
<organism evidence="4 5">
    <name type="scientific">Pedobacter steynii</name>
    <dbReference type="NCBI Taxonomy" id="430522"/>
    <lineage>
        <taxon>Bacteria</taxon>
        <taxon>Pseudomonadati</taxon>
        <taxon>Bacteroidota</taxon>
        <taxon>Sphingobacteriia</taxon>
        <taxon>Sphingobacteriales</taxon>
        <taxon>Sphingobacteriaceae</taxon>
        <taxon>Pedobacter</taxon>
    </lineage>
</organism>
<dbReference type="SUPFAM" id="SSF49899">
    <property type="entry name" value="Concanavalin A-like lectins/glucanases"/>
    <property type="match status" value="1"/>
</dbReference>
<accession>A0A1D7QIV0</accession>
<keyword evidence="4" id="KW-0378">Hydrolase</keyword>
<evidence type="ECO:0000256" key="1">
    <source>
        <dbReference type="ARBA" id="ARBA00006865"/>
    </source>
</evidence>
<dbReference type="RefSeq" id="WP_069380270.1">
    <property type="nucleotide sequence ID" value="NZ_CP017141.1"/>
</dbReference>
<dbReference type="OrthoDB" id="9809583at2"/>
<dbReference type="CDD" id="cd08023">
    <property type="entry name" value="GH16_laminarinase_like"/>
    <property type="match status" value="1"/>
</dbReference>
<dbReference type="SUPFAM" id="SSF50405">
    <property type="entry name" value="Actin-crosslinking proteins"/>
    <property type="match status" value="1"/>
</dbReference>
<keyword evidence="5" id="KW-1185">Reference proteome</keyword>
<protein>
    <submittedName>
        <fullName evidence="4">Glycoside hydrolase</fullName>
    </submittedName>
</protein>
<evidence type="ECO:0000313" key="4">
    <source>
        <dbReference type="EMBL" id="AOM78605.1"/>
    </source>
</evidence>
<dbReference type="GO" id="GO:0005975">
    <property type="term" value="P:carbohydrate metabolic process"/>
    <property type="evidence" value="ECO:0007669"/>
    <property type="project" value="InterPro"/>
</dbReference>
<evidence type="ECO:0000259" key="3">
    <source>
        <dbReference type="PROSITE" id="PS51762"/>
    </source>
</evidence>
<name>A0A1D7QIV0_9SPHI</name>
<feature type="chain" id="PRO_5009098702" evidence="2">
    <location>
        <begin position="20"/>
        <end position="398"/>
    </location>
</feature>
<dbReference type="Gene3D" id="2.80.10.50">
    <property type="match status" value="1"/>
</dbReference>
<dbReference type="PROSITE" id="PS51762">
    <property type="entry name" value="GH16_2"/>
    <property type="match status" value="1"/>
</dbReference>
<dbReference type="GO" id="GO:0004553">
    <property type="term" value="F:hydrolase activity, hydrolyzing O-glycosyl compounds"/>
    <property type="evidence" value="ECO:0007669"/>
    <property type="project" value="InterPro"/>
</dbReference>
<dbReference type="InterPro" id="IPR008999">
    <property type="entry name" value="Actin-crosslinking"/>
</dbReference>
<dbReference type="PANTHER" id="PTHR10963">
    <property type="entry name" value="GLYCOSYL HYDROLASE-RELATED"/>
    <property type="match status" value="1"/>
</dbReference>
<proteinExistence type="inferred from homology"/>
<dbReference type="Gene3D" id="2.60.120.200">
    <property type="match status" value="1"/>
</dbReference>
<comment type="similarity">
    <text evidence="1">Belongs to the glycosyl hydrolase 16 family.</text>
</comment>
<reference evidence="4 5" key="1">
    <citation type="submission" date="2016-08" db="EMBL/GenBank/DDBJ databases">
        <authorList>
            <person name="Seilhamer J.J."/>
        </authorList>
    </citation>
    <scope>NUCLEOTIDE SEQUENCE [LARGE SCALE GENOMIC DNA]</scope>
    <source>
        <strain evidence="4 5">DX4</strain>
    </source>
</reference>
<dbReference type="EMBL" id="CP017141">
    <property type="protein sequence ID" value="AOM78605.1"/>
    <property type="molecule type" value="Genomic_DNA"/>
</dbReference>
<gene>
    <name evidence="4" type="ORF">BFS30_16320</name>
</gene>
<dbReference type="InterPro" id="IPR000757">
    <property type="entry name" value="Beta-glucanase-like"/>
</dbReference>